<dbReference type="EMBL" id="FONW01000009">
    <property type="protein sequence ID" value="SFF56633.1"/>
    <property type="molecule type" value="Genomic_DNA"/>
</dbReference>
<keyword evidence="2" id="KW-0597">Phosphoprotein</keyword>
<evidence type="ECO:0000256" key="2">
    <source>
        <dbReference type="ARBA" id="ARBA00022553"/>
    </source>
</evidence>
<comment type="cofactor">
    <cofactor evidence="8">
        <name>Zn(2+)</name>
        <dbReference type="ChEBI" id="CHEBI:29105"/>
    </cofactor>
    <text evidence="8">Binds 2 Zn(2+) ions.</text>
</comment>
<dbReference type="GO" id="GO:0004035">
    <property type="term" value="F:alkaline phosphatase activity"/>
    <property type="evidence" value="ECO:0007669"/>
    <property type="project" value="TreeGrafter"/>
</dbReference>
<dbReference type="PRINTS" id="PR00113">
    <property type="entry name" value="ALKPHPHTASE"/>
</dbReference>
<keyword evidence="4" id="KW-0378">Hydrolase</keyword>
<name>A0A1I2JRP1_9BACT</name>
<feature type="binding site" evidence="8">
    <location>
        <position position="277"/>
    </location>
    <ligand>
        <name>Zn(2+)</name>
        <dbReference type="ChEBI" id="CHEBI:29105"/>
        <label>2</label>
    </ligand>
</feature>
<dbReference type="GO" id="GO:0046872">
    <property type="term" value="F:metal ion binding"/>
    <property type="evidence" value="ECO:0007669"/>
    <property type="project" value="UniProtKB-KW"/>
</dbReference>
<gene>
    <name evidence="10" type="ORF">SAMN05216283_109125</name>
</gene>
<dbReference type="PANTHER" id="PTHR11596">
    <property type="entry name" value="ALKALINE PHOSPHATASE"/>
    <property type="match status" value="1"/>
</dbReference>
<dbReference type="Gene3D" id="3.40.720.10">
    <property type="entry name" value="Alkaline Phosphatase, subunit A"/>
    <property type="match status" value="1"/>
</dbReference>
<protein>
    <submittedName>
        <fullName evidence="10">Alkaline phosphatase</fullName>
    </submittedName>
</protein>
<dbReference type="RefSeq" id="WP_093920872.1">
    <property type="nucleotide sequence ID" value="NZ_FONW01000009.1"/>
</dbReference>
<dbReference type="InterPro" id="IPR017850">
    <property type="entry name" value="Alkaline_phosphatase_core_sf"/>
</dbReference>
<dbReference type="STRING" id="655355.SAMN05216283_109125"/>
<comment type="cofactor">
    <cofactor evidence="8">
        <name>Mg(2+)</name>
        <dbReference type="ChEBI" id="CHEBI:18420"/>
    </cofactor>
    <text evidence="8">Binds 1 Mg(2+) ion.</text>
</comment>
<accession>A0A1I2JRP1</accession>
<sequence>MKSIKFIFGILSFLLIGQSGLRAQYANQEQADKLNYTVEQAYETVQVKPVKGKKVKNVILMIGDGMGLTQISMAWVANQGKLNVDNFPYTGLARTYAGNKLITDSGAAGTAMATGQKTRYHSVGVDMDGNPLTSLTDLAHEKGLGTGVVVTCGLTDATPAAFCSNHADREQLEAIAAGYLNCNVDFIFGGGRTDFNKRSDERDLLKEMEERGYQLADSWADVEDYKGEKLFAVVDDGQLPLAKERGDVWQKAALKAIDELSKHKKGFFAMLEGSRIDDCGHWNDVPALMGEIFDFDQTIGKVLEWAEKDGETLVVVLADHETGGLTLLDGSIEAGQVEGHFSTGGHSGIVIPVFAYGPGASEFSGTYENTDVFRKIAELLKLQ</sequence>
<feature type="binding site" evidence="8">
    <location>
        <position position="158"/>
    </location>
    <ligand>
        <name>Mg(2+)</name>
        <dbReference type="ChEBI" id="CHEBI:18420"/>
    </ligand>
</feature>
<feature type="active site" description="Phosphoserine intermediate" evidence="7">
    <location>
        <position position="105"/>
    </location>
</feature>
<reference evidence="10 11" key="1">
    <citation type="submission" date="2016-10" db="EMBL/GenBank/DDBJ databases">
        <authorList>
            <person name="de Groot N.N."/>
        </authorList>
    </citation>
    <scope>NUCLEOTIDE SEQUENCE [LARGE SCALE GENOMIC DNA]</scope>
    <source>
        <strain evidence="10 11">CGMCC 1.9156</strain>
    </source>
</reference>
<comment type="similarity">
    <text evidence="1 9">Belongs to the alkaline phosphatase family.</text>
</comment>
<evidence type="ECO:0000256" key="8">
    <source>
        <dbReference type="PIRSR" id="PIRSR601952-2"/>
    </source>
</evidence>
<keyword evidence="6 8" id="KW-0460">Magnesium</keyword>
<keyword evidence="5 8" id="KW-0862">Zinc</keyword>
<keyword evidence="3 8" id="KW-0479">Metal-binding</keyword>
<evidence type="ECO:0000256" key="3">
    <source>
        <dbReference type="ARBA" id="ARBA00022723"/>
    </source>
</evidence>
<dbReference type="SUPFAM" id="SSF53649">
    <property type="entry name" value="Alkaline phosphatase-like"/>
    <property type="match status" value="1"/>
</dbReference>
<keyword evidence="11" id="KW-1185">Reference proteome</keyword>
<dbReference type="Proteomes" id="UP000198964">
    <property type="component" value="Unassembled WGS sequence"/>
</dbReference>
<dbReference type="PANTHER" id="PTHR11596:SF5">
    <property type="entry name" value="ALKALINE PHOSPHATASE"/>
    <property type="match status" value="1"/>
</dbReference>
<feature type="binding site" evidence="8">
    <location>
        <position position="272"/>
    </location>
    <ligand>
        <name>Mg(2+)</name>
        <dbReference type="ChEBI" id="CHEBI:18420"/>
    </ligand>
</feature>
<feature type="binding site" evidence="8">
    <location>
        <position position="156"/>
    </location>
    <ligand>
        <name>Mg(2+)</name>
        <dbReference type="ChEBI" id="CHEBI:18420"/>
    </ligand>
</feature>
<evidence type="ECO:0000313" key="10">
    <source>
        <dbReference type="EMBL" id="SFF56633.1"/>
    </source>
</evidence>
<dbReference type="InterPro" id="IPR018299">
    <property type="entry name" value="Alkaline_phosphatase_AS"/>
</dbReference>
<evidence type="ECO:0000256" key="4">
    <source>
        <dbReference type="ARBA" id="ARBA00022801"/>
    </source>
</evidence>
<evidence type="ECO:0000256" key="7">
    <source>
        <dbReference type="PIRSR" id="PIRSR601952-1"/>
    </source>
</evidence>
<dbReference type="PROSITE" id="PS00123">
    <property type="entry name" value="ALKALINE_PHOSPHATASE"/>
    <property type="match status" value="1"/>
</dbReference>
<proteinExistence type="inferred from homology"/>
<feature type="binding site" evidence="8">
    <location>
        <position position="319"/>
    </location>
    <ligand>
        <name>Zn(2+)</name>
        <dbReference type="ChEBI" id="CHEBI:29105"/>
        <label>2</label>
    </ligand>
</feature>
<evidence type="ECO:0000256" key="9">
    <source>
        <dbReference type="RuleBase" id="RU003946"/>
    </source>
</evidence>
<feature type="binding site" evidence="8">
    <location>
        <position position="64"/>
    </location>
    <ligand>
        <name>Zn(2+)</name>
        <dbReference type="ChEBI" id="CHEBI:29105"/>
        <label>2</label>
    </ligand>
</feature>
<feature type="binding site" evidence="8">
    <location>
        <position position="281"/>
    </location>
    <ligand>
        <name>Zn(2+)</name>
        <dbReference type="ChEBI" id="CHEBI:29105"/>
        <label>2</label>
    </ligand>
</feature>
<evidence type="ECO:0000313" key="11">
    <source>
        <dbReference type="Proteomes" id="UP000198964"/>
    </source>
</evidence>
<feature type="binding site" evidence="8">
    <location>
        <position position="320"/>
    </location>
    <ligand>
        <name>Zn(2+)</name>
        <dbReference type="ChEBI" id="CHEBI:29105"/>
        <label>2</label>
    </ligand>
</feature>
<dbReference type="Pfam" id="PF00245">
    <property type="entry name" value="Alk_phosphatase"/>
    <property type="match status" value="1"/>
</dbReference>
<dbReference type="CDD" id="cd16012">
    <property type="entry name" value="ALP"/>
    <property type="match status" value="1"/>
</dbReference>
<dbReference type="InterPro" id="IPR001952">
    <property type="entry name" value="Alkaline_phosphatase"/>
</dbReference>
<dbReference type="SMART" id="SM00098">
    <property type="entry name" value="alkPPc"/>
    <property type="match status" value="1"/>
</dbReference>
<organism evidence="10 11">
    <name type="scientific">Sunxiuqinia elliptica</name>
    <dbReference type="NCBI Taxonomy" id="655355"/>
    <lineage>
        <taxon>Bacteria</taxon>
        <taxon>Pseudomonadati</taxon>
        <taxon>Bacteroidota</taxon>
        <taxon>Bacteroidia</taxon>
        <taxon>Marinilabiliales</taxon>
        <taxon>Prolixibacteraceae</taxon>
        <taxon>Sunxiuqinia</taxon>
    </lineage>
</organism>
<evidence type="ECO:0000256" key="6">
    <source>
        <dbReference type="ARBA" id="ARBA00022842"/>
    </source>
</evidence>
<evidence type="ECO:0000256" key="1">
    <source>
        <dbReference type="ARBA" id="ARBA00005984"/>
    </source>
</evidence>
<evidence type="ECO:0000256" key="5">
    <source>
        <dbReference type="ARBA" id="ARBA00022833"/>
    </source>
</evidence>
<dbReference type="AlphaFoldDB" id="A0A1I2JRP1"/>
<feature type="binding site" evidence="8">
    <location>
        <position position="64"/>
    </location>
    <ligand>
        <name>Mg(2+)</name>
        <dbReference type="ChEBI" id="CHEBI:18420"/>
    </ligand>
</feature>